<dbReference type="InterPro" id="IPR002018">
    <property type="entry name" value="CarbesteraseB"/>
</dbReference>
<reference evidence="7 8" key="1">
    <citation type="journal article" date="2016" name="Genome Biol. Evol.">
        <title>Gene Family Evolution Reflects Adaptation to Soil Environmental Stressors in the Genome of the Collembolan Orchesella cincta.</title>
        <authorList>
            <person name="Faddeeva-Vakhrusheva A."/>
            <person name="Derks M.F."/>
            <person name="Anvar S.Y."/>
            <person name="Agamennone V."/>
            <person name="Suring W."/>
            <person name="Smit S."/>
            <person name="van Straalen N.M."/>
            <person name="Roelofs D."/>
        </authorList>
    </citation>
    <scope>NUCLEOTIDE SEQUENCE [LARGE SCALE GENOMIC DNA]</scope>
    <source>
        <tissue evidence="7">Mixed pool</tissue>
    </source>
</reference>
<feature type="domain" description="Carboxylesterase type B" evidence="6">
    <location>
        <begin position="33"/>
        <end position="594"/>
    </location>
</feature>
<dbReference type="PROSITE" id="PS00122">
    <property type="entry name" value="CARBOXYLESTERASE_B_1"/>
    <property type="match status" value="2"/>
</dbReference>
<dbReference type="InterPro" id="IPR019826">
    <property type="entry name" value="Carboxylesterase_B_AS"/>
</dbReference>
<evidence type="ECO:0000313" key="7">
    <source>
        <dbReference type="EMBL" id="ODM94391.1"/>
    </source>
</evidence>
<protein>
    <submittedName>
        <fullName evidence="7">Fatty acyl-CoA hydrolase, medium chain</fullName>
    </submittedName>
</protein>
<comment type="similarity">
    <text evidence="1">Belongs to the type-B carboxylesterase/lipase family.</text>
</comment>
<name>A0A1D2MNG0_ORCCI</name>
<dbReference type="Pfam" id="PF00135">
    <property type="entry name" value="COesterase"/>
    <property type="match status" value="2"/>
</dbReference>
<sequence length="1326" mass="146921">MKCIFYIVTALLAVAIRFSNGQPEEVIIDAGELGKIQGSNAWAMAGLNQTGRKYYWFTGIPYADPESYTGDNRFKASKLWDGQLPDIDGDGIFKADERKMIIHCPQKPVVSIGGADVTKLDPFNLIKSYYSRDGISKRRNPSTNAWGKEECLIVTVSTPKLPEGENPEKLPVIFFIHGGGFDAFWGSVFGGQRLLNHDVVLVTMNYRLGVLGSLNLGIEEAPGNGNLYDCITALDWVQKYIHHFGGDPNKVTVSGQSAGGVLATTVFLSPLATGKFHGVIGDSGSAYSVWANQKNPIEETLKVVKLTPCARFLDFTGLPNREQALAIRECMRWLIPDDLINAREEYAVNEHLDARLGYDAFTPQVQLSSLETPALTATPVEIMKKGLQNNVPLMMGATRHDGSFVVLTTFYDYLVANGLDSKVDFIKNDLLPKFLKGVGLEDPSGALTHSFLQTYLGDTANSDDVLSKLPGLLDIHTVLGFKGGAYGLVEAHAKMNPKSYYYAFDYKGLYTTYDIANGASIIPGGIAHVDDLLYLFQLIPLLTAKDWAVSERYVKYWVNFATYGNPNGPGDIDEPFPRYNAADHRFLIINETDKVGYHCRDTWIGNSLELVSQTLARNITTMTTLRFVLAVLCLGTFAKAQEWNYTWAWTPPTLPPEWTDWTPGSEFPTLPPDVTLVPPEWIEDAKVEIPVLGKIQGAVSFTSPVTAPNKRKFYWFAGIPYADPSSYVGQESRFKPSRLWEGPLPTNNNGVFSAINPLIWCPQGDILPLSTDLGDVLTSYKNHSKVKSARMSEGISPQIQGIEACLRVNINTPVNPENGQTAQRLPVIFFIHGGSFDMIWGGIFGGHRFLNRDVVLVTINYRLGILGSLNLGIDDAPGNAAMYDVVTSLKWVKKYIHHFGGDPDKVTVTGHSAGAVMASHLLTSPLSIDDDGKPLVHGIITLSGSALSQWATATDPMTHHLRVAYYTGCYKNNTDESPDLKAIRDCMAGMEIVDLMDAMDKYTDNERWEARLGFDAKVPSLQNPELTIPKFMIETPYAVIEKGEQLDIPLMMGATRHDGTFVMEDTYNKFLEKHNYTTNPIYLRNELIPTLLTALVTLFLLSLFTLLCEGLQDDSGELIHSIAKHYIGEALYADDFESKIPGLIDIHSVFAFKAGSYKMIEMHAKKNPNSYYYSFEYQGLWTVDGGDVIPGGVGHIDSIYYLFQAFPLIVPADQNVAYRFVDYWANFATYGNPNGEGPKTVAAPYNPLNHAYLVIDSFDRTGYYCRDSWVNNSLEIMPTSPTSSPITVGETNNLIDENIYMGRPTIHENNKTDALKKSTIFILVMG</sequence>
<comment type="caution">
    <text evidence="7">The sequence shown here is derived from an EMBL/GenBank/DDBJ whole genome shotgun (WGS) entry which is preliminary data.</text>
</comment>
<dbReference type="PANTHER" id="PTHR43142">
    <property type="entry name" value="CARBOXYLIC ESTER HYDROLASE"/>
    <property type="match status" value="1"/>
</dbReference>
<dbReference type="SUPFAM" id="SSF53474">
    <property type="entry name" value="alpha/beta-Hydrolases"/>
    <property type="match status" value="2"/>
</dbReference>
<dbReference type="EMBL" id="LJIJ01000813">
    <property type="protein sequence ID" value="ODM94391.1"/>
    <property type="molecule type" value="Genomic_DNA"/>
</dbReference>
<dbReference type="OrthoDB" id="6495301at2759"/>
<evidence type="ECO:0000256" key="3">
    <source>
        <dbReference type="ARBA" id="ARBA00022801"/>
    </source>
</evidence>
<dbReference type="PANTHER" id="PTHR43142:SF1">
    <property type="entry name" value="CARBOXYLIC ESTER HYDROLASE"/>
    <property type="match status" value="1"/>
</dbReference>
<dbReference type="InterPro" id="IPR029058">
    <property type="entry name" value="AB_hydrolase_fold"/>
</dbReference>
<keyword evidence="4" id="KW-0325">Glycoprotein</keyword>
<feature type="non-terminal residue" evidence="7">
    <location>
        <position position="1326"/>
    </location>
</feature>
<dbReference type="Gene3D" id="3.40.50.1820">
    <property type="entry name" value="alpha/beta hydrolase"/>
    <property type="match status" value="2"/>
</dbReference>
<proteinExistence type="inferred from homology"/>
<evidence type="ECO:0000256" key="1">
    <source>
        <dbReference type="ARBA" id="ARBA00005964"/>
    </source>
</evidence>
<feature type="chain" id="PRO_5008904319" evidence="5">
    <location>
        <begin position="22"/>
        <end position="1326"/>
    </location>
</feature>
<feature type="signal peptide" evidence="5">
    <location>
        <begin position="1"/>
        <end position="21"/>
    </location>
</feature>
<feature type="domain" description="Carboxylesterase type B" evidence="6">
    <location>
        <begin position="685"/>
        <end position="1256"/>
    </location>
</feature>
<keyword evidence="5" id="KW-0732">Signal</keyword>
<dbReference type="Proteomes" id="UP000094527">
    <property type="component" value="Unassembled WGS sequence"/>
</dbReference>
<keyword evidence="3 7" id="KW-0378">Hydrolase</keyword>
<evidence type="ECO:0000259" key="6">
    <source>
        <dbReference type="Pfam" id="PF00135"/>
    </source>
</evidence>
<accession>A0A1D2MNG0</accession>
<evidence type="ECO:0000256" key="2">
    <source>
        <dbReference type="ARBA" id="ARBA00022487"/>
    </source>
</evidence>
<organism evidence="7 8">
    <name type="scientific">Orchesella cincta</name>
    <name type="common">Springtail</name>
    <name type="synonym">Podura cincta</name>
    <dbReference type="NCBI Taxonomy" id="48709"/>
    <lineage>
        <taxon>Eukaryota</taxon>
        <taxon>Metazoa</taxon>
        <taxon>Ecdysozoa</taxon>
        <taxon>Arthropoda</taxon>
        <taxon>Hexapoda</taxon>
        <taxon>Collembola</taxon>
        <taxon>Entomobryomorpha</taxon>
        <taxon>Entomobryoidea</taxon>
        <taxon>Orchesellidae</taxon>
        <taxon>Orchesellinae</taxon>
        <taxon>Orchesella</taxon>
    </lineage>
</organism>
<evidence type="ECO:0000256" key="5">
    <source>
        <dbReference type="SAM" id="SignalP"/>
    </source>
</evidence>
<gene>
    <name evidence="7" type="ORF">Ocin01_12297</name>
</gene>
<dbReference type="GO" id="GO:0052689">
    <property type="term" value="F:carboxylic ester hydrolase activity"/>
    <property type="evidence" value="ECO:0007669"/>
    <property type="project" value="UniProtKB-KW"/>
</dbReference>
<keyword evidence="8" id="KW-1185">Reference proteome</keyword>
<keyword evidence="2" id="KW-0719">Serine esterase</keyword>
<dbReference type="STRING" id="48709.A0A1D2MNG0"/>
<evidence type="ECO:0000256" key="4">
    <source>
        <dbReference type="ARBA" id="ARBA00023180"/>
    </source>
</evidence>
<evidence type="ECO:0000313" key="8">
    <source>
        <dbReference type="Proteomes" id="UP000094527"/>
    </source>
</evidence>